<name>A0A068NWR5_FIMGI</name>
<organism evidence="4 5">
    <name type="scientific">Fimbriimonas ginsengisoli Gsoil 348</name>
    <dbReference type="NCBI Taxonomy" id="661478"/>
    <lineage>
        <taxon>Bacteria</taxon>
        <taxon>Bacillati</taxon>
        <taxon>Armatimonadota</taxon>
        <taxon>Fimbriimonadia</taxon>
        <taxon>Fimbriimonadales</taxon>
        <taxon>Fimbriimonadaceae</taxon>
        <taxon>Fimbriimonas</taxon>
    </lineage>
</organism>
<dbReference type="GO" id="GO:0005975">
    <property type="term" value="P:carbohydrate metabolic process"/>
    <property type="evidence" value="ECO:0007669"/>
    <property type="project" value="InterPro"/>
</dbReference>
<dbReference type="InterPro" id="IPR037018">
    <property type="entry name" value="GH65_N"/>
</dbReference>
<evidence type="ECO:0000313" key="4">
    <source>
        <dbReference type="EMBL" id="AIE87215.1"/>
    </source>
</evidence>
<keyword evidence="4" id="KW-0378">Hydrolase</keyword>
<dbReference type="InterPro" id="IPR005196">
    <property type="entry name" value="Glyco_hydro_65_N"/>
</dbReference>
<dbReference type="Pfam" id="PF03632">
    <property type="entry name" value="Glyco_hydro_65m"/>
    <property type="match status" value="1"/>
</dbReference>
<dbReference type="AlphaFoldDB" id="A0A068NWR5"/>
<gene>
    <name evidence="4" type="ORF">OP10G_3847</name>
</gene>
<protein>
    <submittedName>
        <fullName evidence="4">Glycoside hydrolase family 65 central catalytic</fullName>
    </submittedName>
</protein>
<keyword evidence="5" id="KW-1185">Reference proteome</keyword>
<proteinExistence type="predicted"/>
<dbReference type="PANTHER" id="PTHR11051:SF8">
    <property type="entry name" value="PROTEIN-GLUCOSYLGALACTOSYLHYDROXYLYSINE GLUCOSIDASE"/>
    <property type="match status" value="1"/>
</dbReference>
<reference evidence="4 5" key="1">
    <citation type="journal article" date="2014" name="PLoS ONE">
        <title>The first complete genome sequence of the class fimbriimonadia in the phylum armatimonadetes.</title>
        <authorList>
            <person name="Hu Z.Y."/>
            <person name="Wang Y.Z."/>
            <person name="Im W.T."/>
            <person name="Wang S.Y."/>
            <person name="Zhao G.P."/>
            <person name="Zheng H.J."/>
            <person name="Quan Z.X."/>
        </authorList>
    </citation>
    <scope>NUCLEOTIDE SEQUENCE [LARGE SCALE GENOMIC DNA]</scope>
    <source>
        <strain evidence="4">Gsoil 348</strain>
    </source>
</reference>
<dbReference type="Pfam" id="PF03636">
    <property type="entry name" value="Glyco_hydro_65N"/>
    <property type="match status" value="1"/>
</dbReference>
<evidence type="ECO:0000259" key="2">
    <source>
        <dbReference type="Pfam" id="PF03633"/>
    </source>
</evidence>
<dbReference type="eggNOG" id="COG1554">
    <property type="taxonomic scope" value="Bacteria"/>
</dbReference>
<evidence type="ECO:0000313" key="5">
    <source>
        <dbReference type="Proteomes" id="UP000027982"/>
    </source>
</evidence>
<dbReference type="InterPro" id="IPR008928">
    <property type="entry name" value="6-hairpin_glycosidase_sf"/>
</dbReference>
<accession>A0A068NWR5</accession>
<evidence type="ECO:0000259" key="3">
    <source>
        <dbReference type="Pfam" id="PF03636"/>
    </source>
</evidence>
<feature type="domain" description="Glycoside hydrolase family 65 N-terminal" evidence="3">
    <location>
        <begin position="16"/>
        <end position="132"/>
    </location>
</feature>
<dbReference type="InterPro" id="IPR005195">
    <property type="entry name" value="Glyco_hydro_65_M"/>
</dbReference>
<evidence type="ECO:0000259" key="1">
    <source>
        <dbReference type="Pfam" id="PF03632"/>
    </source>
</evidence>
<dbReference type="KEGG" id="fgi:OP10G_3847"/>
<dbReference type="STRING" id="661478.OP10G_3847"/>
<dbReference type="HOGENOM" id="CLU_006285_4_2_0"/>
<sequence>MTCLDPKAEEPALLWNGLIGLRIGRDGLGVGKEPSFFMIDEYEKTGEEKIRGMPNPVRLVVTEGAHALNSPEGMSHYSQRLDMRTGILVTEWDASTQPGDVHVKVETAIHPDERIVAVRYTAVPSRDADLRFSFSDNGLKAEKMQAFGFYHGLGPSAVRWSVRQSAPGALPTGDDTKKVELFVREATWSFGSASGRDEAPKPISFGAVADASAKKWAERWRTDIEIDGPVADQQAVRSFMFYLRSAIYPKGEMSISPFGLSNQMYNGHVFWDADIWVFPALALIDPPAAQAISNYRLSKAAAAQANFSKWLRASRPTAHGAMGGVDETRPLAGQKFPWESSVSGRETAPGPSRFEDHITGSVAFALEQAVSLKLISPMNPDEPARLPGYFYGLRYEEGRNGREIRDVMSPDENHTGDNDLYTNLLAEWCSAGGKWPAKPTYKLPHDDKTFLTYDNDQLRGYKQAAAVLSIYPLQYPPAEAQAKAMMDRLSDKVIKNGPAMTDSVHSIIWSRLGEKDKAYETWQKSWVPFTTSPFLLFSEKRLRPTTYFTTGAGGSLQSVLFGFLGFRIDWKQEPGAAWTTQLRRDAWLSIKPNLPKTWKSVKFKNFTVLGRPYTLTVTPAAARVTPGE</sequence>
<feature type="domain" description="Glycoside hydrolase family 65 central catalytic" evidence="1">
    <location>
        <begin position="240"/>
        <end position="428"/>
    </location>
</feature>
<dbReference type="Gene3D" id="2.70.98.40">
    <property type="entry name" value="Glycoside hydrolase, family 65, N-terminal domain"/>
    <property type="match status" value="1"/>
</dbReference>
<dbReference type="Gene3D" id="1.50.10.10">
    <property type="match status" value="2"/>
</dbReference>
<dbReference type="SUPFAM" id="SSF48208">
    <property type="entry name" value="Six-hairpin glycosidases"/>
    <property type="match status" value="1"/>
</dbReference>
<dbReference type="EMBL" id="CP007139">
    <property type="protein sequence ID" value="AIE87215.1"/>
    <property type="molecule type" value="Genomic_DNA"/>
</dbReference>
<feature type="domain" description="Glycoside hydrolase family 65 C-terminal" evidence="2">
    <location>
        <begin position="584"/>
        <end position="625"/>
    </location>
</feature>
<dbReference type="PANTHER" id="PTHR11051">
    <property type="entry name" value="GLYCOSYL HYDROLASE-RELATED"/>
    <property type="match status" value="1"/>
</dbReference>
<dbReference type="InterPro" id="IPR005194">
    <property type="entry name" value="Glyco_hydro_65_C"/>
</dbReference>
<dbReference type="Gene3D" id="2.60.420.10">
    <property type="entry name" value="Maltose phosphorylase, domain 3"/>
    <property type="match status" value="1"/>
</dbReference>
<dbReference type="GO" id="GO:0004553">
    <property type="term" value="F:hydrolase activity, hydrolyzing O-glycosyl compounds"/>
    <property type="evidence" value="ECO:0007669"/>
    <property type="project" value="TreeGrafter"/>
</dbReference>
<dbReference type="Proteomes" id="UP000027982">
    <property type="component" value="Chromosome"/>
</dbReference>
<dbReference type="Pfam" id="PF03633">
    <property type="entry name" value="Glyco_hydro_65C"/>
    <property type="match status" value="1"/>
</dbReference>
<dbReference type="InterPro" id="IPR012341">
    <property type="entry name" value="6hp_glycosidase-like_sf"/>
</dbReference>